<name>A0A1M5RUN0_9BACT</name>
<dbReference type="OrthoDB" id="794712at2"/>
<keyword evidence="1" id="KW-0732">Signal</keyword>
<evidence type="ECO:0000313" key="2">
    <source>
        <dbReference type="EMBL" id="SHH29861.1"/>
    </source>
</evidence>
<gene>
    <name evidence="2" type="ORF">SAMN04488109_3585</name>
</gene>
<organism evidence="2 3">
    <name type="scientific">Chryseolinea serpens</name>
    <dbReference type="NCBI Taxonomy" id="947013"/>
    <lineage>
        <taxon>Bacteria</taxon>
        <taxon>Pseudomonadati</taxon>
        <taxon>Bacteroidota</taxon>
        <taxon>Cytophagia</taxon>
        <taxon>Cytophagales</taxon>
        <taxon>Fulvivirgaceae</taxon>
        <taxon>Chryseolinea</taxon>
    </lineage>
</organism>
<proteinExistence type="predicted"/>
<sequence>MKNFFLIFLLLASLSTQAQYQAEEFLTAKLKARYGVMVVYNGHTNSFTFRIEADSVKNTEDPNFLWVDGKLFQATIIPFLQNPKAPDAAEQKRLLEAYRKYEQAYIEKELNAGPLKGKAEYLNINNKPMLLWTLTMPKDNPSISKQFYIFAICFDQMLTFNAPLEKGKDEADIKKMIVRCAETVEIFPGQLQDLNKLYYEVK</sequence>
<dbReference type="EMBL" id="FQWQ01000002">
    <property type="protein sequence ID" value="SHH29861.1"/>
    <property type="molecule type" value="Genomic_DNA"/>
</dbReference>
<dbReference type="AlphaFoldDB" id="A0A1M5RUN0"/>
<dbReference type="Proteomes" id="UP000184212">
    <property type="component" value="Unassembled WGS sequence"/>
</dbReference>
<feature type="chain" id="PRO_5012702916" description="GLPGLI family protein" evidence="1">
    <location>
        <begin position="19"/>
        <end position="202"/>
    </location>
</feature>
<evidence type="ECO:0000256" key="1">
    <source>
        <dbReference type="SAM" id="SignalP"/>
    </source>
</evidence>
<evidence type="ECO:0000313" key="3">
    <source>
        <dbReference type="Proteomes" id="UP000184212"/>
    </source>
</evidence>
<protein>
    <recommendedName>
        <fullName evidence="4">GLPGLI family protein</fullName>
    </recommendedName>
</protein>
<evidence type="ECO:0008006" key="4">
    <source>
        <dbReference type="Google" id="ProtNLM"/>
    </source>
</evidence>
<dbReference type="RefSeq" id="WP_073136559.1">
    <property type="nucleotide sequence ID" value="NZ_FQWQ01000002.1"/>
</dbReference>
<reference evidence="2 3" key="1">
    <citation type="submission" date="2016-11" db="EMBL/GenBank/DDBJ databases">
        <authorList>
            <person name="Jaros S."/>
            <person name="Januszkiewicz K."/>
            <person name="Wedrychowicz H."/>
        </authorList>
    </citation>
    <scope>NUCLEOTIDE SEQUENCE [LARGE SCALE GENOMIC DNA]</scope>
    <source>
        <strain evidence="2 3">DSM 24574</strain>
    </source>
</reference>
<feature type="signal peptide" evidence="1">
    <location>
        <begin position="1"/>
        <end position="18"/>
    </location>
</feature>
<accession>A0A1M5RUN0</accession>
<keyword evidence="3" id="KW-1185">Reference proteome</keyword>